<keyword evidence="1" id="KW-1133">Transmembrane helix</keyword>
<feature type="transmembrane region" description="Helical" evidence="1">
    <location>
        <begin position="83"/>
        <end position="109"/>
    </location>
</feature>
<keyword evidence="3" id="KW-1185">Reference proteome</keyword>
<dbReference type="Proteomes" id="UP000799118">
    <property type="component" value="Unassembled WGS sequence"/>
</dbReference>
<gene>
    <name evidence="2" type="ORF">BT96DRAFT_249369</name>
</gene>
<feature type="transmembrane region" description="Helical" evidence="1">
    <location>
        <begin position="46"/>
        <end position="71"/>
    </location>
</feature>
<evidence type="ECO:0000313" key="3">
    <source>
        <dbReference type="Proteomes" id="UP000799118"/>
    </source>
</evidence>
<dbReference type="OrthoDB" id="3226059at2759"/>
<keyword evidence="1" id="KW-0472">Membrane</keyword>
<reference evidence="2" key="1">
    <citation type="journal article" date="2019" name="Environ. Microbiol.">
        <title>Fungal ecological strategies reflected in gene transcription - a case study of two litter decomposers.</title>
        <authorList>
            <person name="Barbi F."/>
            <person name="Kohler A."/>
            <person name="Barry K."/>
            <person name="Baskaran P."/>
            <person name="Daum C."/>
            <person name="Fauchery L."/>
            <person name="Ihrmark K."/>
            <person name="Kuo A."/>
            <person name="LaButti K."/>
            <person name="Lipzen A."/>
            <person name="Morin E."/>
            <person name="Grigoriev I.V."/>
            <person name="Henrissat B."/>
            <person name="Lindahl B."/>
            <person name="Martin F."/>
        </authorList>
    </citation>
    <scope>NUCLEOTIDE SEQUENCE</scope>
    <source>
        <strain evidence="2">JB14</strain>
    </source>
</reference>
<feature type="transmembrane region" description="Helical" evidence="1">
    <location>
        <begin position="115"/>
        <end position="136"/>
    </location>
</feature>
<proteinExistence type="predicted"/>
<evidence type="ECO:0008006" key="4">
    <source>
        <dbReference type="Google" id="ProtNLM"/>
    </source>
</evidence>
<sequence>MVPLNRISSRKLFTPKNEFLPPPYYKPLTNRKRRIRHMSTNTRGHFHPFLFCMMTLCAAAELGLTVFLVSSGNADGTWPSRRYHALLIVFAFNSSWTLLFSTAYMLYLFDGAVHFLANVASSVFWLVLTSILWGTAAGFMTRTRSGGACLGCPAISRCRQSLTVEALAWTEFGLCTVNVLATCAWIYTSNNRSKVHPQVPQSEDSRRMI</sequence>
<protein>
    <recommendedName>
        <fullName evidence="4">MARVEL domain-containing protein</fullName>
    </recommendedName>
</protein>
<dbReference type="EMBL" id="ML769384">
    <property type="protein sequence ID" value="KAE9411117.1"/>
    <property type="molecule type" value="Genomic_DNA"/>
</dbReference>
<organism evidence="2 3">
    <name type="scientific">Gymnopus androsaceus JB14</name>
    <dbReference type="NCBI Taxonomy" id="1447944"/>
    <lineage>
        <taxon>Eukaryota</taxon>
        <taxon>Fungi</taxon>
        <taxon>Dikarya</taxon>
        <taxon>Basidiomycota</taxon>
        <taxon>Agaricomycotina</taxon>
        <taxon>Agaricomycetes</taxon>
        <taxon>Agaricomycetidae</taxon>
        <taxon>Agaricales</taxon>
        <taxon>Marasmiineae</taxon>
        <taxon>Omphalotaceae</taxon>
        <taxon>Gymnopus</taxon>
    </lineage>
</organism>
<accession>A0A6A4ISN3</accession>
<evidence type="ECO:0000313" key="2">
    <source>
        <dbReference type="EMBL" id="KAE9411117.1"/>
    </source>
</evidence>
<name>A0A6A4ISN3_9AGAR</name>
<dbReference type="AlphaFoldDB" id="A0A6A4ISN3"/>
<keyword evidence="1" id="KW-0812">Transmembrane</keyword>
<evidence type="ECO:0000256" key="1">
    <source>
        <dbReference type="SAM" id="Phobius"/>
    </source>
</evidence>